<gene>
    <name evidence="1" type="ORF">FSB_LOCUS25711</name>
</gene>
<dbReference type="AlphaFoldDB" id="A0A2N9GEM3"/>
<proteinExistence type="predicted"/>
<sequence>MAEVLKLIVNLRSPPPTPAVAPLSIFCFFHLKLSLSSSQFSHGRFELLALYHFFAQMEPIGSKGGTWKAMGGRSVRWRP</sequence>
<protein>
    <submittedName>
        <fullName evidence="1">Uncharacterized protein</fullName>
    </submittedName>
</protein>
<reference evidence="1" key="1">
    <citation type="submission" date="2018-02" db="EMBL/GenBank/DDBJ databases">
        <authorList>
            <person name="Cohen D.B."/>
            <person name="Kent A.D."/>
        </authorList>
    </citation>
    <scope>NUCLEOTIDE SEQUENCE</scope>
</reference>
<accession>A0A2N9GEM3</accession>
<dbReference type="EMBL" id="OIVN01001802">
    <property type="protein sequence ID" value="SPC97829.1"/>
    <property type="molecule type" value="Genomic_DNA"/>
</dbReference>
<organism evidence="1">
    <name type="scientific">Fagus sylvatica</name>
    <name type="common">Beechnut</name>
    <dbReference type="NCBI Taxonomy" id="28930"/>
    <lineage>
        <taxon>Eukaryota</taxon>
        <taxon>Viridiplantae</taxon>
        <taxon>Streptophyta</taxon>
        <taxon>Embryophyta</taxon>
        <taxon>Tracheophyta</taxon>
        <taxon>Spermatophyta</taxon>
        <taxon>Magnoliopsida</taxon>
        <taxon>eudicotyledons</taxon>
        <taxon>Gunneridae</taxon>
        <taxon>Pentapetalae</taxon>
        <taxon>rosids</taxon>
        <taxon>fabids</taxon>
        <taxon>Fagales</taxon>
        <taxon>Fagaceae</taxon>
        <taxon>Fagus</taxon>
    </lineage>
</organism>
<evidence type="ECO:0000313" key="1">
    <source>
        <dbReference type="EMBL" id="SPC97829.1"/>
    </source>
</evidence>
<name>A0A2N9GEM3_FAGSY</name>